<name>A0A328TRX2_9GAMM</name>
<evidence type="ECO:0000313" key="1">
    <source>
        <dbReference type="EMBL" id="RAP71851.1"/>
    </source>
</evidence>
<gene>
    <name evidence="1" type="ORF">ACZ87_01335</name>
</gene>
<evidence type="ECO:0000313" key="2">
    <source>
        <dbReference type="Proteomes" id="UP000244334"/>
    </source>
</evidence>
<dbReference type="EMBL" id="LJAM02000090">
    <property type="protein sequence ID" value="RAP71851.1"/>
    <property type="molecule type" value="Genomic_DNA"/>
</dbReference>
<sequence>MFRLATPEDYEYLPDIGLYELTFDKRPVQGVRCEDPKQGSADYNNFRKKIQGSYSQRKTTPEKFLSAH</sequence>
<dbReference type="Proteomes" id="UP000244334">
    <property type="component" value="Unassembled WGS sequence"/>
</dbReference>
<protein>
    <submittedName>
        <fullName evidence="1">Uncharacterized protein</fullName>
    </submittedName>
</protein>
<accession>A0A328TRX2</accession>
<dbReference type="AlphaFoldDB" id="A0A328TRX2"/>
<comment type="caution">
    <text evidence="1">The sequence shown here is derived from an EMBL/GenBank/DDBJ whole genome shotgun (WGS) entry which is preliminary data.</text>
</comment>
<proteinExistence type="predicted"/>
<reference evidence="1" key="1">
    <citation type="submission" date="2018-04" db="EMBL/GenBank/DDBJ databases">
        <title>Genomes of the Obligate Erwinia dacicola and Facultative Enterobacter sp. OLF Endosymbionts of the Olive Fruit fly, Bactrocera oleae.</title>
        <authorList>
            <person name="Estes A.M."/>
            <person name="Hearn D.J."/>
            <person name="Agarwal S."/>
            <person name="Pierson E.A."/>
            <person name="Dunning-Hotopp J.C."/>
        </authorList>
    </citation>
    <scope>NUCLEOTIDE SEQUENCE [LARGE SCALE GENOMIC DNA]</scope>
    <source>
        <strain evidence="1">Oroville</strain>
    </source>
</reference>
<keyword evidence="2" id="KW-1185">Reference proteome</keyword>
<organism evidence="1 2">
    <name type="scientific">Candidatus Erwinia dacicola</name>
    <dbReference type="NCBI Taxonomy" id="252393"/>
    <lineage>
        <taxon>Bacteria</taxon>
        <taxon>Pseudomonadati</taxon>
        <taxon>Pseudomonadota</taxon>
        <taxon>Gammaproteobacteria</taxon>
        <taxon>Enterobacterales</taxon>
        <taxon>Erwiniaceae</taxon>
        <taxon>Erwinia</taxon>
    </lineage>
</organism>